<dbReference type="STRING" id="679197.HMPREF9336_02146"/>
<dbReference type="InterPro" id="IPR038377">
    <property type="entry name" value="Na/Glc_symporter_sf"/>
</dbReference>
<dbReference type="PANTHER" id="PTHR48086">
    <property type="entry name" value="SODIUM/PROLINE SYMPORTER-RELATED"/>
    <property type="match status" value="1"/>
</dbReference>
<feature type="transmembrane region" description="Helical" evidence="8">
    <location>
        <begin position="306"/>
        <end position="331"/>
    </location>
</feature>
<dbReference type="GO" id="GO:0005886">
    <property type="term" value="C:plasma membrane"/>
    <property type="evidence" value="ECO:0007669"/>
    <property type="project" value="TreeGrafter"/>
</dbReference>
<keyword evidence="3" id="KW-0813">Transport</keyword>
<feature type="transmembrane region" description="Helical" evidence="8">
    <location>
        <begin position="187"/>
        <end position="206"/>
    </location>
</feature>
<evidence type="ECO:0000256" key="3">
    <source>
        <dbReference type="ARBA" id="ARBA00022448"/>
    </source>
</evidence>
<feature type="transmembrane region" description="Helical" evidence="8">
    <location>
        <begin position="371"/>
        <end position="390"/>
    </location>
</feature>
<feature type="transmembrane region" description="Helical" evidence="8">
    <location>
        <begin position="266"/>
        <end position="286"/>
    </location>
</feature>
<evidence type="ECO:0000256" key="5">
    <source>
        <dbReference type="ARBA" id="ARBA00022989"/>
    </source>
</evidence>
<keyword evidence="6 8" id="KW-0472">Membrane</keyword>
<evidence type="ECO:0000256" key="2">
    <source>
        <dbReference type="ARBA" id="ARBA00006434"/>
    </source>
</evidence>
<feature type="transmembrane region" description="Helical" evidence="8">
    <location>
        <begin position="451"/>
        <end position="469"/>
    </location>
</feature>
<dbReference type="PROSITE" id="PS50283">
    <property type="entry name" value="NA_SOLUT_SYMP_3"/>
    <property type="match status" value="1"/>
</dbReference>
<evidence type="ECO:0000256" key="1">
    <source>
        <dbReference type="ARBA" id="ARBA00004141"/>
    </source>
</evidence>
<dbReference type="InterPro" id="IPR001734">
    <property type="entry name" value="Na/solute_symporter"/>
</dbReference>
<organism evidence="9 10">
    <name type="scientific">Segniliparus rugosus (strain ATCC BAA-974 / DSM 45345 / CCUG 50838 / CIP 108380 / JCM 13579 / CDC 945)</name>
    <dbReference type="NCBI Taxonomy" id="679197"/>
    <lineage>
        <taxon>Bacteria</taxon>
        <taxon>Bacillati</taxon>
        <taxon>Actinomycetota</taxon>
        <taxon>Actinomycetes</taxon>
        <taxon>Mycobacteriales</taxon>
        <taxon>Segniliparaceae</taxon>
        <taxon>Segniliparus</taxon>
    </lineage>
</organism>
<evidence type="ECO:0000256" key="4">
    <source>
        <dbReference type="ARBA" id="ARBA00022692"/>
    </source>
</evidence>
<dbReference type="RefSeq" id="WP_007470236.1">
    <property type="nucleotide sequence ID" value="NZ_KI391953.1"/>
</dbReference>
<dbReference type="PANTHER" id="PTHR48086:SF7">
    <property type="entry name" value="SODIUM-SOLUTE SYMPORTER-RELATED"/>
    <property type="match status" value="1"/>
</dbReference>
<keyword evidence="5 8" id="KW-1133">Transmembrane helix</keyword>
<feature type="transmembrane region" description="Helical" evidence="8">
    <location>
        <begin position="396"/>
        <end position="415"/>
    </location>
</feature>
<feature type="transmembrane region" description="Helical" evidence="8">
    <location>
        <begin position="226"/>
        <end position="245"/>
    </location>
</feature>
<evidence type="ECO:0000256" key="6">
    <source>
        <dbReference type="ARBA" id="ARBA00023136"/>
    </source>
</evidence>
<dbReference type="Pfam" id="PF00474">
    <property type="entry name" value="SSF"/>
    <property type="match status" value="1"/>
</dbReference>
<protein>
    <recommendedName>
        <fullName evidence="11">Sodium:solute symporter</fullName>
    </recommendedName>
</protein>
<feature type="transmembrane region" description="Helical" evidence="8">
    <location>
        <begin position="118"/>
        <end position="143"/>
    </location>
</feature>
<feature type="transmembrane region" description="Helical" evidence="8">
    <location>
        <begin position="45"/>
        <end position="69"/>
    </location>
</feature>
<reference evidence="9 10" key="1">
    <citation type="journal article" date="2011" name="Stand. Genomic Sci.">
        <title>High quality draft genome sequence of Segniliparus rugosus CDC 945(T)= (ATCC BAA-974(T)).</title>
        <authorList>
            <person name="Earl A.M."/>
            <person name="Desjardins C.A."/>
            <person name="Fitzgerald M.G."/>
            <person name="Arachchi H.M."/>
            <person name="Zeng Q."/>
            <person name="Mehta T."/>
            <person name="Griggs A."/>
            <person name="Birren B.W."/>
            <person name="Toney N.C."/>
            <person name="Carr J."/>
            <person name="Posey J."/>
            <person name="Butler W.R."/>
        </authorList>
    </citation>
    <scope>NUCLEOTIDE SEQUENCE [LARGE SCALE GENOMIC DNA]</scope>
    <source>
        <strain evidence="10">ATCC BAA-974 / DSM 45345 / CCUG 50838 / CIP 108380 / JCM 13579 / CDC 945</strain>
    </source>
</reference>
<sequence>MSPTIVNAGVIAAYFSLMVAIGWWGRRKAKGSADFLLAGRSLGPVLYCSTMGALVIGGGSTVGGVGYGYQHGLAGMWMVVAIGFGAAGVSLLLAGKIRALRIYTIAEMLKLRYGVEEAGWSGLVMTAHVFLVSVTSTVAYATVFHALLGLDHTRSTLLGGAVVVLYCVLGGMWAISLTDLVQFAMKTAAIFLLLLPAALAASHGLAGAQEKFHGQAFDPFAVGWRQILTFFVLYTVGSLVSQDLWQRAATARSASVARWAGAVSGLYCVAYGVAVALIGAAGALLRPELRPGQVYAELAVSLLPPVLGALVLAGAMAAMMSTASGSILAAATVARRDVVPLLAALLGRSEPHREKPGEDEPGRSEVRLDRAYVLAFGLANVFVACFIDNVLAALSVGYAIVVSALIVPVFGGFLWSRATGAGALAAMGAGSAGAVFELLRTGDPEAITPVYLGLACSAVVFVATSLATAPTPAQVRARWAARLRSDLRAEQAEA</sequence>
<name>E5XRM4_SEGRC</name>
<comment type="similarity">
    <text evidence="2 7">Belongs to the sodium:solute symporter (SSF) (TC 2.A.21) family.</text>
</comment>
<keyword evidence="10" id="KW-1185">Reference proteome</keyword>
<gene>
    <name evidence="9" type="ORF">HMPREF9336_02146</name>
</gene>
<dbReference type="HOGENOM" id="CLU_018808_15_3_11"/>
<evidence type="ECO:0008006" key="11">
    <source>
        <dbReference type="Google" id="ProtNLM"/>
    </source>
</evidence>
<evidence type="ECO:0000256" key="8">
    <source>
        <dbReference type="SAM" id="Phobius"/>
    </source>
</evidence>
<dbReference type="EMBL" id="ACZI02000002">
    <property type="protein sequence ID" value="EFV12987.1"/>
    <property type="molecule type" value="Genomic_DNA"/>
</dbReference>
<feature type="transmembrane region" description="Helical" evidence="8">
    <location>
        <begin position="6"/>
        <end position="24"/>
    </location>
</feature>
<comment type="caution">
    <text evidence="9">The sequence shown here is derived from an EMBL/GenBank/DDBJ whole genome shotgun (WGS) entry which is preliminary data.</text>
</comment>
<keyword evidence="4 8" id="KW-0812">Transmembrane</keyword>
<dbReference type="Proteomes" id="UP000004816">
    <property type="component" value="Unassembled WGS sequence"/>
</dbReference>
<dbReference type="GO" id="GO:0022857">
    <property type="term" value="F:transmembrane transporter activity"/>
    <property type="evidence" value="ECO:0007669"/>
    <property type="project" value="InterPro"/>
</dbReference>
<accession>E5XRM4</accession>
<dbReference type="OrthoDB" id="9789704at2"/>
<feature type="transmembrane region" description="Helical" evidence="8">
    <location>
        <begin position="75"/>
        <end position="97"/>
    </location>
</feature>
<comment type="subcellular location">
    <subcellularLocation>
        <location evidence="1">Membrane</location>
        <topology evidence="1">Multi-pass membrane protein</topology>
    </subcellularLocation>
</comment>
<dbReference type="eggNOG" id="COG0591">
    <property type="taxonomic scope" value="Bacteria"/>
</dbReference>
<dbReference type="AlphaFoldDB" id="E5XRM4"/>
<feature type="transmembrane region" description="Helical" evidence="8">
    <location>
        <begin position="422"/>
        <end position="439"/>
    </location>
</feature>
<dbReference type="Gene3D" id="1.20.1730.10">
    <property type="entry name" value="Sodium/glucose cotransporter"/>
    <property type="match status" value="1"/>
</dbReference>
<dbReference type="CDD" id="cd11479">
    <property type="entry name" value="SLC5sbd_u3"/>
    <property type="match status" value="1"/>
</dbReference>
<evidence type="ECO:0000256" key="7">
    <source>
        <dbReference type="RuleBase" id="RU362091"/>
    </source>
</evidence>
<evidence type="ECO:0000313" key="10">
    <source>
        <dbReference type="Proteomes" id="UP000004816"/>
    </source>
</evidence>
<evidence type="ECO:0000313" key="9">
    <source>
        <dbReference type="EMBL" id="EFV12987.1"/>
    </source>
</evidence>
<dbReference type="InterPro" id="IPR050277">
    <property type="entry name" value="Sodium:Solute_Symporter"/>
</dbReference>
<feature type="transmembrane region" description="Helical" evidence="8">
    <location>
        <begin position="155"/>
        <end position="175"/>
    </location>
</feature>
<proteinExistence type="inferred from homology"/>